<dbReference type="GO" id="GO:0005811">
    <property type="term" value="C:lipid droplet"/>
    <property type="evidence" value="ECO:0007669"/>
    <property type="project" value="UniProtKB-SubCell"/>
</dbReference>
<comment type="caution">
    <text evidence="5">The sequence shown here is derived from an EMBL/GenBank/DDBJ whole genome shotgun (WGS) entry which is preliminary data.</text>
</comment>
<gene>
    <name evidence="5" type="ORF">TSOC_013145</name>
</gene>
<dbReference type="PANTHER" id="PTHR13390:SF0">
    <property type="entry name" value="LIPID DROPLET-ASSOCIATED HYDROLASE"/>
    <property type="match status" value="1"/>
</dbReference>
<keyword evidence="4" id="KW-0378">Hydrolase</keyword>
<dbReference type="GO" id="GO:0019915">
    <property type="term" value="P:lipid storage"/>
    <property type="evidence" value="ECO:0007669"/>
    <property type="project" value="InterPro"/>
</dbReference>
<keyword evidence="6" id="KW-1185">Reference proteome</keyword>
<organism evidence="5 6">
    <name type="scientific">Tetrabaena socialis</name>
    <dbReference type="NCBI Taxonomy" id="47790"/>
    <lineage>
        <taxon>Eukaryota</taxon>
        <taxon>Viridiplantae</taxon>
        <taxon>Chlorophyta</taxon>
        <taxon>core chlorophytes</taxon>
        <taxon>Chlorophyceae</taxon>
        <taxon>CS clade</taxon>
        <taxon>Chlamydomonadales</taxon>
        <taxon>Tetrabaenaceae</taxon>
        <taxon>Tetrabaena</taxon>
    </lineage>
</organism>
<evidence type="ECO:0000256" key="4">
    <source>
        <dbReference type="ARBA" id="ARBA00022801"/>
    </source>
</evidence>
<name>A0A2J7ZL65_9CHLO</name>
<dbReference type="PANTHER" id="PTHR13390">
    <property type="entry name" value="LIPASE"/>
    <property type="match status" value="1"/>
</dbReference>
<dbReference type="InterPro" id="IPR029058">
    <property type="entry name" value="AB_hydrolase_fold"/>
</dbReference>
<protein>
    <recommendedName>
        <fullName evidence="7">Lipid droplet-associated hydrolase</fullName>
    </recommendedName>
</protein>
<dbReference type="Gene3D" id="3.40.50.1820">
    <property type="entry name" value="alpha/beta hydrolase"/>
    <property type="match status" value="1"/>
</dbReference>
<reference evidence="5 6" key="1">
    <citation type="journal article" date="2017" name="Mol. Biol. Evol.">
        <title>The 4-celled Tetrabaena socialis nuclear genome reveals the essential components for genetic control of cell number at the origin of multicellularity in the volvocine lineage.</title>
        <authorList>
            <person name="Featherston J."/>
            <person name="Arakaki Y."/>
            <person name="Hanschen E.R."/>
            <person name="Ferris P.J."/>
            <person name="Michod R.E."/>
            <person name="Olson B.J.S.C."/>
            <person name="Nozaki H."/>
            <person name="Durand P.M."/>
        </authorList>
    </citation>
    <scope>NUCLEOTIDE SEQUENCE [LARGE SCALE GENOMIC DNA]</scope>
    <source>
        <strain evidence="5 6">NIES-571</strain>
    </source>
</reference>
<evidence type="ECO:0000313" key="6">
    <source>
        <dbReference type="Proteomes" id="UP000236333"/>
    </source>
</evidence>
<keyword evidence="3" id="KW-0551">Lipid droplet</keyword>
<dbReference type="SUPFAM" id="SSF53474">
    <property type="entry name" value="alpha/beta-Hydrolases"/>
    <property type="match status" value="1"/>
</dbReference>
<dbReference type="GO" id="GO:0016298">
    <property type="term" value="F:lipase activity"/>
    <property type="evidence" value="ECO:0007669"/>
    <property type="project" value="InterPro"/>
</dbReference>
<evidence type="ECO:0000256" key="1">
    <source>
        <dbReference type="ARBA" id="ARBA00004502"/>
    </source>
</evidence>
<dbReference type="InterPro" id="IPR019363">
    <property type="entry name" value="LDAH"/>
</dbReference>
<dbReference type="Proteomes" id="UP000236333">
    <property type="component" value="Unassembled WGS sequence"/>
</dbReference>
<dbReference type="EMBL" id="PGGS01001064">
    <property type="protein sequence ID" value="PNH00990.1"/>
    <property type="molecule type" value="Genomic_DNA"/>
</dbReference>
<dbReference type="Pfam" id="PF10230">
    <property type="entry name" value="LIDHydrolase"/>
    <property type="match status" value="1"/>
</dbReference>
<evidence type="ECO:0000313" key="5">
    <source>
        <dbReference type="EMBL" id="PNH00990.1"/>
    </source>
</evidence>
<evidence type="ECO:0000256" key="3">
    <source>
        <dbReference type="ARBA" id="ARBA00022677"/>
    </source>
</evidence>
<dbReference type="AlphaFoldDB" id="A0A2J7ZL65"/>
<comment type="subcellular location">
    <subcellularLocation>
        <location evidence="1">Lipid droplet</location>
    </subcellularLocation>
</comment>
<evidence type="ECO:0008006" key="7">
    <source>
        <dbReference type="Google" id="ProtNLM"/>
    </source>
</evidence>
<evidence type="ECO:0000256" key="2">
    <source>
        <dbReference type="ARBA" id="ARBA00008300"/>
    </source>
</evidence>
<proteinExistence type="inferred from homology"/>
<comment type="similarity">
    <text evidence="2">Belongs to the AB hydrolase superfamily. LDAH family.</text>
</comment>
<sequence length="188" mass="19137">MPNAGGLWRRICSVGGVATEVLGIDATSGAPRLQVVVIPGNPGSSVYFKPFMAALHARLGGHAEVVAVTHAGHDPETDTGGQLWDLSQQVGHKVAFLREHVLLPGRPPVVLVGHSIGAAMMVQAVAQLDGLSGEGGRAPEEGLEALNPLAFGLAAPALTAAPTAADALPAILKAQLPPVHMPPGPPRP</sequence>
<accession>A0A2J7ZL65</accession>
<dbReference type="OrthoDB" id="448051at2759"/>